<evidence type="ECO:0008006" key="3">
    <source>
        <dbReference type="Google" id="ProtNLM"/>
    </source>
</evidence>
<accession>A0A1G2D120</accession>
<evidence type="ECO:0000313" key="2">
    <source>
        <dbReference type="Proteomes" id="UP000177996"/>
    </source>
</evidence>
<comment type="caution">
    <text evidence="1">The sequence shown here is derived from an EMBL/GenBank/DDBJ whole genome shotgun (WGS) entry which is preliminary data.</text>
</comment>
<proteinExistence type="predicted"/>
<dbReference type="SUPFAM" id="SSF53474">
    <property type="entry name" value="alpha/beta-Hydrolases"/>
    <property type="match status" value="1"/>
</dbReference>
<dbReference type="InterPro" id="IPR029058">
    <property type="entry name" value="AB_hydrolase_fold"/>
</dbReference>
<dbReference type="Proteomes" id="UP000177996">
    <property type="component" value="Unassembled WGS sequence"/>
</dbReference>
<dbReference type="AlphaFoldDB" id="A0A1G2D120"/>
<protein>
    <recommendedName>
        <fullName evidence="3">Serine aminopeptidase S33 domain-containing protein</fullName>
    </recommendedName>
</protein>
<organism evidence="1 2">
    <name type="scientific">Candidatus Lloydbacteria bacterium RIFCSPHIGHO2_02_FULL_50_13</name>
    <dbReference type="NCBI Taxonomy" id="1798661"/>
    <lineage>
        <taxon>Bacteria</taxon>
        <taxon>Candidatus Lloydiibacteriota</taxon>
    </lineage>
</organism>
<evidence type="ECO:0000313" key="1">
    <source>
        <dbReference type="EMBL" id="OGZ07324.1"/>
    </source>
</evidence>
<gene>
    <name evidence="1" type="ORF">A3D65_00380</name>
</gene>
<sequence>MVTHSLAACVLASLDAETQEEFERVVFIAPALNQKQLLRYWFVKNHIKKKDPSFRVTWGNYAKFLDEDAFGEDCARADKMSKANFVGAEYFLENKEKNYVEKVELLLHRALLVHGSGDDTVPLESLPIIFPNQLIVKNGDHELERPDLIKQWLPDAVKFLVP</sequence>
<name>A0A1G2D120_9BACT</name>
<dbReference type="Gene3D" id="3.40.50.1820">
    <property type="entry name" value="alpha/beta hydrolase"/>
    <property type="match status" value="1"/>
</dbReference>
<dbReference type="EMBL" id="MHLL01000062">
    <property type="protein sequence ID" value="OGZ07324.1"/>
    <property type="molecule type" value="Genomic_DNA"/>
</dbReference>
<reference evidence="1 2" key="1">
    <citation type="journal article" date="2016" name="Nat. Commun.">
        <title>Thousands of microbial genomes shed light on interconnected biogeochemical processes in an aquifer system.</title>
        <authorList>
            <person name="Anantharaman K."/>
            <person name="Brown C.T."/>
            <person name="Hug L.A."/>
            <person name="Sharon I."/>
            <person name="Castelle C.J."/>
            <person name="Probst A.J."/>
            <person name="Thomas B.C."/>
            <person name="Singh A."/>
            <person name="Wilkins M.J."/>
            <person name="Karaoz U."/>
            <person name="Brodie E.L."/>
            <person name="Williams K.H."/>
            <person name="Hubbard S.S."/>
            <person name="Banfield J.F."/>
        </authorList>
    </citation>
    <scope>NUCLEOTIDE SEQUENCE [LARGE SCALE GENOMIC DNA]</scope>
</reference>